<dbReference type="PANTHER" id="PTHR44757:SF2">
    <property type="entry name" value="BIOFILM ARCHITECTURE MAINTENANCE PROTEIN MBAA"/>
    <property type="match status" value="1"/>
</dbReference>
<dbReference type="SMART" id="SM00091">
    <property type="entry name" value="PAS"/>
    <property type="match status" value="3"/>
</dbReference>
<dbReference type="EMBL" id="CP001029">
    <property type="protein sequence ID" value="ACB81926.1"/>
    <property type="molecule type" value="Genomic_DNA"/>
</dbReference>
<evidence type="ECO:0000259" key="1">
    <source>
        <dbReference type="PROSITE" id="PS50112"/>
    </source>
</evidence>
<reference evidence="3" key="1">
    <citation type="submission" date="2008-04" db="EMBL/GenBank/DDBJ databases">
        <title>Complete sequence of chromosome of Methylobacterium populi BJ001.</title>
        <authorList>
            <consortium name="US DOE Joint Genome Institute"/>
            <person name="Copeland A."/>
            <person name="Lucas S."/>
            <person name="Lapidus A."/>
            <person name="Glavina del Rio T."/>
            <person name="Dalin E."/>
            <person name="Tice H."/>
            <person name="Bruce D."/>
            <person name="Goodwin L."/>
            <person name="Pitluck S."/>
            <person name="Chertkov O."/>
            <person name="Brettin T."/>
            <person name="Detter J.C."/>
            <person name="Han C."/>
            <person name="Kuske C.R."/>
            <person name="Schmutz J."/>
            <person name="Larimer F."/>
            <person name="Land M."/>
            <person name="Hauser L."/>
            <person name="Kyrpides N."/>
            <person name="Mikhailova N."/>
            <person name="Marx C."/>
            <person name="Richardson P."/>
        </authorList>
    </citation>
    <scope>NUCLEOTIDE SEQUENCE [LARGE SCALE GENOMIC DNA]</scope>
    <source>
        <strain evidence="3">BJ001</strain>
    </source>
</reference>
<organism evidence="3 4">
    <name type="scientific">Methylorubrum populi (strain ATCC BAA-705 / NCIMB 13946 / BJ001)</name>
    <name type="common">Methylobacterium populi</name>
    <dbReference type="NCBI Taxonomy" id="441620"/>
    <lineage>
        <taxon>Bacteria</taxon>
        <taxon>Pseudomonadati</taxon>
        <taxon>Pseudomonadota</taxon>
        <taxon>Alphaproteobacteria</taxon>
        <taxon>Hyphomicrobiales</taxon>
        <taxon>Methylobacteriaceae</taxon>
        <taxon>Methylorubrum</taxon>
    </lineage>
</organism>
<dbReference type="InterPro" id="IPR000700">
    <property type="entry name" value="PAS-assoc_C"/>
</dbReference>
<evidence type="ECO:0000313" key="3">
    <source>
        <dbReference type="EMBL" id="ACB81926.1"/>
    </source>
</evidence>
<dbReference type="KEGG" id="mpo:Mpop_3792"/>
<dbReference type="Pfam" id="PF08448">
    <property type="entry name" value="PAS_4"/>
    <property type="match status" value="2"/>
</dbReference>
<proteinExistence type="predicted"/>
<dbReference type="InterPro" id="IPR013656">
    <property type="entry name" value="PAS_4"/>
</dbReference>
<evidence type="ECO:0000259" key="2">
    <source>
        <dbReference type="PROSITE" id="PS50113"/>
    </source>
</evidence>
<dbReference type="HOGENOM" id="CLU_677580_0_0_5"/>
<dbReference type="InterPro" id="IPR000014">
    <property type="entry name" value="PAS"/>
</dbReference>
<dbReference type="PANTHER" id="PTHR44757">
    <property type="entry name" value="DIGUANYLATE CYCLASE DGCP"/>
    <property type="match status" value="1"/>
</dbReference>
<feature type="domain" description="PAS" evidence="1">
    <location>
        <begin position="272"/>
        <end position="342"/>
    </location>
</feature>
<dbReference type="Pfam" id="PF13188">
    <property type="entry name" value="PAS_8"/>
    <property type="match status" value="1"/>
</dbReference>
<name>B1Z9G2_METPB</name>
<dbReference type="eggNOG" id="COG2202">
    <property type="taxonomic scope" value="Bacteria"/>
</dbReference>
<accession>B1Z9G2</accession>
<dbReference type="STRING" id="441620.Mpop_3792"/>
<dbReference type="NCBIfam" id="TIGR00229">
    <property type="entry name" value="sensory_box"/>
    <property type="match status" value="2"/>
</dbReference>
<dbReference type="Gene3D" id="3.30.450.20">
    <property type="entry name" value="PAS domain"/>
    <property type="match status" value="3"/>
</dbReference>
<dbReference type="AlphaFoldDB" id="B1Z9G2"/>
<evidence type="ECO:0000313" key="4">
    <source>
        <dbReference type="Proteomes" id="UP000007136"/>
    </source>
</evidence>
<feature type="domain" description="PAC" evidence="2">
    <location>
        <begin position="344"/>
        <end position="396"/>
    </location>
</feature>
<dbReference type="CDD" id="cd00130">
    <property type="entry name" value="PAS"/>
    <property type="match status" value="1"/>
</dbReference>
<dbReference type="PROSITE" id="PS50113">
    <property type="entry name" value="PAC"/>
    <property type="match status" value="2"/>
</dbReference>
<dbReference type="PROSITE" id="PS50112">
    <property type="entry name" value="PAS"/>
    <property type="match status" value="1"/>
</dbReference>
<feature type="domain" description="PAC" evidence="2">
    <location>
        <begin position="93"/>
        <end position="146"/>
    </location>
</feature>
<dbReference type="InterPro" id="IPR052155">
    <property type="entry name" value="Biofilm_reg_signaling"/>
</dbReference>
<gene>
    <name evidence="3" type="ordered locus">Mpop_3792</name>
</gene>
<dbReference type="InterPro" id="IPR001610">
    <property type="entry name" value="PAC"/>
</dbReference>
<dbReference type="InterPro" id="IPR035965">
    <property type="entry name" value="PAS-like_dom_sf"/>
</dbReference>
<dbReference type="SUPFAM" id="SSF55785">
    <property type="entry name" value="PYP-like sensor domain (PAS domain)"/>
    <property type="match status" value="3"/>
</dbReference>
<dbReference type="SMART" id="SM00086">
    <property type="entry name" value="PAC"/>
    <property type="match status" value="2"/>
</dbReference>
<sequence length="406" mass="46185">MTREELEAEVRRLRAHSASLAQMFEQAPSFIALLSGPEHRFTLTNAAYQRAIDDRNVTGRTVAEALPDAAAQGYVDLLDEVFRSGQTHRATGARFDVQAVPGGPVNERYLDFVYQPITDAHGTISGIFVEGHDVTERTRAEIALRESEARYRTLFESIEVGFCIVEMKFEGARAVDYRIVEANPAFVEQTGADVAGKWVSEFAPNLERHWFDTYGRVALTGEPAHFEHYADVFGRWFDVRALRTGNPAAHRVAIFFSDITERRRVEQRAEAGERELRLITDALPVLIAFIDADLVYRFANKAYEDWFFLPPDQVVGRDVRDLLTPEAYAAREPFLERVLAGEAVTFELDWPHRDGRHRVAEIRYLPRRNAEGRVDGYHVFVQDVTVRKQTEAELARQVAARTAERD</sequence>
<dbReference type="Proteomes" id="UP000007136">
    <property type="component" value="Chromosome"/>
</dbReference>
<protein>
    <submittedName>
        <fullName evidence="3">Putative PAS/PAC sensor protein</fullName>
    </submittedName>
</protein>